<dbReference type="Proteomes" id="UP001567538">
    <property type="component" value="Unassembled WGS sequence"/>
</dbReference>
<dbReference type="PANTHER" id="PTHR31972:SF48">
    <property type="entry name" value="OS04G0407500 PROTEIN"/>
    <property type="match status" value="1"/>
</dbReference>
<keyword evidence="2" id="KW-1185">Reference proteome</keyword>
<evidence type="ECO:0000313" key="2">
    <source>
        <dbReference type="Proteomes" id="UP001567538"/>
    </source>
</evidence>
<organism evidence="1 2">
    <name type="scientific">Salvia divinorum</name>
    <name type="common">Maria pastora</name>
    <name type="synonym">Diviner's sage</name>
    <dbReference type="NCBI Taxonomy" id="28513"/>
    <lineage>
        <taxon>Eukaryota</taxon>
        <taxon>Viridiplantae</taxon>
        <taxon>Streptophyta</taxon>
        <taxon>Embryophyta</taxon>
        <taxon>Tracheophyta</taxon>
        <taxon>Spermatophyta</taxon>
        <taxon>Magnoliopsida</taxon>
        <taxon>eudicotyledons</taxon>
        <taxon>Gunneridae</taxon>
        <taxon>Pentapetalae</taxon>
        <taxon>asterids</taxon>
        <taxon>lamiids</taxon>
        <taxon>Lamiales</taxon>
        <taxon>Lamiaceae</taxon>
        <taxon>Nepetoideae</taxon>
        <taxon>Mentheae</taxon>
        <taxon>Salviinae</taxon>
        <taxon>Salvia</taxon>
        <taxon>Salvia subgen. Calosphace</taxon>
    </lineage>
</organism>
<evidence type="ECO:0000313" key="1">
    <source>
        <dbReference type="EMBL" id="KAL1558212.1"/>
    </source>
</evidence>
<dbReference type="EMBL" id="JBEAFC010000004">
    <property type="protein sequence ID" value="KAL1558212.1"/>
    <property type="molecule type" value="Genomic_DNA"/>
</dbReference>
<dbReference type="PANTHER" id="PTHR31972">
    <property type="entry name" value="EXPRESSED PROTEIN"/>
    <property type="match status" value="1"/>
</dbReference>
<sequence length="301" mass="33541">MRDLASCLSDHAAQVSDTSCSSYRSINPCLSAAFAPSIQNSVTCLYRSILPSHNQTAMTLTWSRTASSHALAISFDDDPSTNFKITTSSRLFRKSKGCKSLQLRSSSKIDLFWDLSTARYHPGPEPRDGFYLAVVVDSELGLILGDKAHQFKTGAGEGKFALVSRQEHFSGSTVYSTRAKFCEGGGAHDISIRCGSGGGESEGAKHPVLWVCIDKKTVMKERKLQWNFRGNQTIFLDGLLVDLLWDVHDWFYNPDSGCAVFMFKTRSGLDSSRLWMHDDEAMPHHHHRHLDFSFMICACKN</sequence>
<dbReference type="Pfam" id="PF05910">
    <property type="entry name" value="DUF868"/>
    <property type="match status" value="1"/>
</dbReference>
<protein>
    <recommendedName>
        <fullName evidence="3">DUF868 domain-containing protein</fullName>
    </recommendedName>
</protein>
<evidence type="ECO:0008006" key="3">
    <source>
        <dbReference type="Google" id="ProtNLM"/>
    </source>
</evidence>
<gene>
    <name evidence="1" type="ORF">AAHA92_08705</name>
</gene>
<comment type="caution">
    <text evidence="1">The sequence shown here is derived from an EMBL/GenBank/DDBJ whole genome shotgun (WGS) entry which is preliminary data.</text>
</comment>
<accession>A0ABD1HPI5</accession>
<dbReference type="AlphaFoldDB" id="A0ABD1HPI5"/>
<name>A0ABD1HPI5_SALDI</name>
<proteinExistence type="predicted"/>
<reference evidence="1 2" key="1">
    <citation type="submission" date="2024-06" db="EMBL/GenBank/DDBJ databases">
        <title>A chromosome level genome sequence of Diviner's sage (Salvia divinorum).</title>
        <authorList>
            <person name="Ford S.A."/>
            <person name="Ro D.-K."/>
            <person name="Ness R.W."/>
            <person name="Phillips M.A."/>
        </authorList>
    </citation>
    <scope>NUCLEOTIDE SEQUENCE [LARGE SCALE GENOMIC DNA]</scope>
    <source>
        <strain evidence="1">SAF-2024a</strain>
        <tissue evidence="1">Leaf</tissue>
    </source>
</reference>
<dbReference type="InterPro" id="IPR008586">
    <property type="entry name" value="DUF868_pln"/>
</dbReference>